<sequence>MAEVLNTKILAKAGIACGAAVLYFAAVGAHSAGEVVVQGDDICIVSDGLPDHETGQFPNRGNPNAIRARDYTFCVDATPVKNDQPSTRGTIGISLNGVAIRPGTADWYDASSPRGFSRDNSSGWNLEGIGAAQSLGMDEANAHVGPDGLYHYHAVSNLLMAGMDGTQLGYAADGFEIHYVGAAMTSSWQLKSGTRPTAPGGAYDGTYVQDYQYVEGSGLLDECNGGYLNGDYVYFATDTYPFYPRCLWGDAEPEARPRG</sequence>
<evidence type="ECO:0000313" key="2">
    <source>
        <dbReference type="EMBL" id="SOH92305.1"/>
    </source>
</evidence>
<organism evidence="2 3">
    <name type="scientific">Pontivivens marinum</name>
    <dbReference type="NCBI Taxonomy" id="1690039"/>
    <lineage>
        <taxon>Bacteria</taxon>
        <taxon>Pseudomonadati</taxon>
        <taxon>Pseudomonadota</taxon>
        <taxon>Alphaproteobacteria</taxon>
        <taxon>Rhodobacterales</taxon>
        <taxon>Paracoccaceae</taxon>
        <taxon>Pontivivens</taxon>
    </lineage>
</organism>
<dbReference type="Pfam" id="PF14240">
    <property type="entry name" value="YHYH"/>
    <property type="match status" value="1"/>
</dbReference>
<dbReference type="EMBL" id="OCTN01000001">
    <property type="protein sequence ID" value="SOH92305.1"/>
    <property type="molecule type" value="Genomic_DNA"/>
</dbReference>
<reference evidence="3" key="1">
    <citation type="submission" date="2017-09" db="EMBL/GenBank/DDBJ databases">
        <authorList>
            <person name="Varghese N."/>
            <person name="Submissions S."/>
        </authorList>
    </citation>
    <scope>NUCLEOTIDE SEQUENCE [LARGE SCALE GENOMIC DNA]</scope>
    <source>
        <strain evidence="3">C7</strain>
    </source>
</reference>
<proteinExistence type="predicted"/>
<evidence type="ECO:0000259" key="1">
    <source>
        <dbReference type="Pfam" id="PF14240"/>
    </source>
</evidence>
<protein>
    <submittedName>
        <fullName evidence="2">YHYH protein</fullName>
    </submittedName>
</protein>
<dbReference type="InterPro" id="IPR025924">
    <property type="entry name" value="YHYH_dom"/>
</dbReference>
<evidence type="ECO:0000313" key="3">
    <source>
        <dbReference type="Proteomes" id="UP000220034"/>
    </source>
</evidence>
<dbReference type="RefSeq" id="WP_097927895.1">
    <property type="nucleotide sequence ID" value="NZ_OCTN01000001.1"/>
</dbReference>
<gene>
    <name evidence="2" type="ORF">SAMN06273572_101147</name>
</gene>
<name>A0A2C9CM91_9RHOB</name>
<accession>A0A2C9CM91</accession>
<dbReference type="Proteomes" id="UP000220034">
    <property type="component" value="Unassembled WGS sequence"/>
</dbReference>
<dbReference type="OrthoDB" id="9796530at2"/>
<dbReference type="AlphaFoldDB" id="A0A2C9CM91"/>
<feature type="domain" description="YHYH" evidence="1">
    <location>
        <begin position="76"/>
        <end position="249"/>
    </location>
</feature>
<keyword evidence="3" id="KW-1185">Reference proteome</keyword>